<evidence type="ECO:0000313" key="1">
    <source>
        <dbReference type="EMBL" id="NER26450.1"/>
    </source>
</evidence>
<dbReference type="AlphaFoldDB" id="A0A6B3N4J2"/>
<reference evidence="1" key="1">
    <citation type="submission" date="2019-11" db="EMBL/GenBank/DDBJ databases">
        <title>Genomic insights into an expanded diversity of filamentous marine cyanobacteria reveals the extraordinary biosynthetic potential of Moorea and Okeania.</title>
        <authorList>
            <person name="Ferreira Leao T."/>
            <person name="Wang M."/>
            <person name="Moss N."/>
            <person name="Da Silva R."/>
            <person name="Sanders J."/>
            <person name="Nurk S."/>
            <person name="Gurevich A."/>
            <person name="Humphrey G."/>
            <person name="Reher R."/>
            <person name="Zhu Q."/>
            <person name="Belda-Ferre P."/>
            <person name="Glukhov E."/>
            <person name="Rex R."/>
            <person name="Dorrestein P.C."/>
            <person name="Knight R."/>
            <person name="Pevzner P."/>
            <person name="Gerwick W.H."/>
            <person name="Gerwick L."/>
        </authorList>
    </citation>
    <scope>NUCLEOTIDE SEQUENCE</scope>
    <source>
        <strain evidence="1">SIO1C4</strain>
    </source>
</reference>
<accession>A0A6B3N4J2</accession>
<proteinExistence type="predicted"/>
<dbReference type="EMBL" id="JAAHFQ010000030">
    <property type="protein sequence ID" value="NER26450.1"/>
    <property type="molecule type" value="Genomic_DNA"/>
</dbReference>
<protein>
    <submittedName>
        <fullName evidence="1">Uncharacterized protein</fullName>
    </submittedName>
</protein>
<organism evidence="1">
    <name type="scientific">Symploca sp. SIO1C4</name>
    <dbReference type="NCBI Taxonomy" id="2607765"/>
    <lineage>
        <taxon>Bacteria</taxon>
        <taxon>Bacillati</taxon>
        <taxon>Cyanobacteriota</taxon>
        <taxon>Cyanophyceae</taxon>
        <taxon>Coleofasciculales</taxon>
        <taxon>Coleofasciculaceae</taxon>
        <taxon>Symploca</taxon>
    </lineage>
</organism>
<comment type="caution">
    <text evidence="1">The sequence shown here is derived from an EMBL/GenBank/DDBJ whole genome shotgun (WGS) entry which is preliminary data.</text>
</comment>
<name>A0A6B3N4J2_9CYAN</name>
<sequence>MPATTKVFNRQISNSAELAEALKLAMSYAGYSEPVETTSGSTIYLHFSVEVPVDNYTIHLQVGITSSLGLKQILLKDWSPSASNVVKSYAGDTEDYDQGLIIFNCCNHPELRVVDVYQKGAENFLIGAIRPLHKENYWDESVYPFVFTAASSAGNPSFYSFDDSWSPHDSYSYAFDSFSQLRYRNRVTQKYNIITGVFFLTNSGEGICGTFSEEVGRAAASDAIPGDLNLETVDKIYLILTTGTSGIVVETYWPESM</sequence>
<gene>
    <name evidence="1" type="ORF">F6J89_02185</name>
</gene>